<evidence type="ECO:0000256" key="7">
    <source>
        <dbReference type="ARBA" id="ARBA00022824"/>
    </source>
</evidence>
<dbReference type="GO" id="GO:0004497">
    <property type="term" value="F:monooxygenase activity"/>
    <property type="evidence" value="ECO:0007669"/>
    <property type="project" value="UniProtKB-KW"/>
</dbReference>
<keyword evidence="6 13" id="KW-0479">Metal-binding</keyword>
<evidence type="ECO:0000256" key="13">
    <source>
        <dbReference type="PIRSR" id="PIRSR602402-1"/>
    </source>
</evidence>
<sequence length="525" mass="60822">MFLILFLLVVLLLFIFIRNKIKQSLQYWKKRGVPHVEAWTIFGNITPVIFRQKSFPVLLQDTYAQYSNQRYYGFYQFLKPALVIKDIDLIKQICIKDFDKFPDHPYMLPKESDPFWNGGIFAMEGKEWHDMRTTLSPAFTSSKMKGMFHLMAECAKDFVDHFENKKSDIITLEMKDELTKLTNDVIASCAFGFKCNSLIQNNEFYLTGKKAFDFTGLKGLKMFGAALSPTLMKIFKVTMFSKKTVNFFRRIVKETIDYREKTGLIRPDMIHLLREAQKGRLSNDTENSEYNYIGALETDSNQKKIITDEDIVRQAAVFFFGGYDSVASLLCNVVYELAINSDVQDKLIEEVDETLVSCNGKITYDSLMGMKYLDMVVSETLRLWTPAFLFSRRCVQPSIIKPVLPGEKPLHIETGLEIIIPTFAMHRDPNYFSNPNKFDPERFSDGNKHNIQPFTYMPFGIGPRFCIGNRFAILEVKISIFYLLTCFKIIPVKKTSIPFVIDKTSIPLRHEHGYWLGLKRRSTVM</sequence>
<evidence type="ECO:0000256" key="5">
    <source>
        <dbReference type="ARBA" id="ARBA00022617"/>
    </source>
</evidence>
<dbReference type="PRINTS" id="PR00464">
    <property type="entry name" value="EP450II"/>
</dbReference>
<name>A0A8K0DHH6_IGNLU</name>
<dbReference type="GO" id="GO:0020037">
    <property type="term" value="F:heme binding"/>
    <property type="evidence" value="ECO:0007669"/>
    <property type="project" value="InterPro"/>
</dbReference>
<dbReference type="SUPFAM" id="SSF48264">
    <property type="entry name" value="Cytochrome P450"/>
    <property type="match status" value="1"/>
</dbReference>
<dbReference type="AlphaFoldDB" id="A0A8K0DHH6"/>
<dbReference type="GO" id="GO:0005789">
    <property type="term" value="C:endoplasmic reticulum membrane"/>
    <property type="evidence" value="ECO:0007669"/>
    <property type="project" value="UniProtKB-SubCell"/>
</dbReference>
<evidence type="ECO:0000256" key="8">
    <source>
        <dbReference type="ARBA" id="ARBA00022848"/>
    </source>
</evidence>
<dbReference type="GO" id="GO:0016705">
    <property type="term" value="F:oxidoreductase activity, acting on paired donors, with incorporation or reduction of molecular oxygen"/>
    <property type="evidence" value="ECO:0007669"/>
    <property type="project" value="InterPro"/>
</dbReference>
<keyword evidence="7" id="KW-0256">Endoplasmic reticulum</keyword>
<evidence type="ECO:0000256" key="6">
    <source>
        <dbReference type="ARBA" id="ARBA00022723"/>
    </source>
</evidence>
<accession>A0A8K0DHH6</accession>
<comment type="caution">
    <text evidence="15">The sequence shown here is derived from an EMBL/GenBank/DDBJ whole genome shotgun (WGS) entry which is preliminary data.</text>
</comment>
<dbReference type="OrthoDB" id="2789670at2759"/>
<proteinExistence type="inferred from homology"/>
<dbReference type="Pfam" id="PF00067">
    <property type="entry name" value="p450"/>
    <property type="match status" value="1"/>
</dbReference>
<dbReference type="Proteomes" id="UP000801492">
    <property type="component" value="Unassembled WGS sequence"/>
</dbReference>
<evidence type="ECO:0000256" key="14">
    <source>
        <dbReference type="RuleBase" id="RU000461"/>
    </source>
</evidence>
<keyword evidence="8" id="KW-0492">Microsome</keyword>
<keyword evidence="12" id="KW-0472">Membrane</keyword>
<gene>
    <name evidence="15" type="ORF">ILUMI_02503</name>
</gene>
<feature type="binding site" description="axial binding residue" evidence="13">
    <location>
        <position position="466"/>
    </location>
    <ligand>
        <name>heme</name>
        <dbReference type="ChEBI" id="CHEBI:30413"/>
    </ligand>
    <ligandPart>
        <name>Fe</name>
        <dbReference type="ChEBI" id="CHEBI:18248"/>
    </ligandPart>
</feature>
<evidence type="ECO:0000256" key="9">
    <source>
        <dbReference type="ARBA" id="ARBA00023002"/>
    </source>
</evidence>
<dbReference type="GO" id="GO:0005506">
    <property type="term" value="F:iron ion binding"/>
    <property type="evidence" value="ECO:0007669"/>
    <property type="project" value="InterPro"/>
</dbReference>
<evidence type="ECO:0000256" key="2">
    <source>
        <dbReference type="ARBA" id="ARBA00004174"/>
    </source>
</evidence>
<protein>
    <recommendedName>
        <fullName evidence="17">Cytochrome P450</fullName>
    </recommendedName>
</protein>
<dbReference type="InterPro" id="IPR036396">
    <property type="entry name" value="Cyt_P450_sf"/>
</dbReference>
<evidence type="ECO:0000313" key="15">
    <source>
        <dbReference type="EMBL" id="KAF2903662.1"/>
    </source>
</evidence>
<organism evidence="15 16">
    <name type="scientific">Ignelater luminosus</name>
    <name type="common">Cucubano</name>
    <name type="synonym">Pyrophorus luminosus</name>
    <dbReference type="NCBI Taxonomy" id="2038154"/>
    <lineage>
        <taxon>Eukaryota</taxon>
        <taxon>Metazoa</taxon>
        <taxon>Ecdysozoa</taxon>
        <taxon>Arthropoda</taxon>
        <taxon>Hexapoda</taxon>
        <taxon>Insecta</taxon>
        <taxon>Pterygota</taxon>
        <taxon>Neoptera</taxon>
        <taxon>Endopterygota</taxon>
        <taxon>Coleoptera</taxon>
        <taxon>Polyphaga</taxon>
        <taxon>Elateriformia</taxon>
        <taxon>Elateroidea</taxon>
        <taxon>Elateridae</taxon>
        <taxon>Agrypninae</taxon>
        <taxon>Pyrophorini</taxon>
        <taxon>Ignelater</taxon>
    </lineage>
</organism>
<keyword evidence="16" id="KW-1185">Reference proteome</keyword>
<reference evidence="15" key="1">
    <citation type="submission" date="2019-08" db="EMBL/GenBank/DDBJ databases">
        <title>The genome of the North American firefly Photinus pyralis.</title>
        <authorList>
            <consortium name="Photinus pyralis genome working group"/>
            <person name="Fallon T.R."/>
            <person name="Sander Lower S.E."/>
            <person name="Weng J.-K."/>
        </authorList>
    </citation>
    <scope>NUCLEOTIDE SEQUENCE</scope>
    <source>
        <strain evidence="15">TRF0915ILg1</strain>
        <tissue evidence="15">Whole body</tissue>
    </source>
</reference>
<dbReference type="InterPro" id="IPR017972">
    <property type="entry name" value="Cyt_P450_CS"/>
</dbReference>
<evidence type="ECO:0000313" key="16">
    <source>
        <dbReference type="Proteomes" id="UP000801492"/>
    </source>
</evidence>
<dbReference type="InterPro" id="IPR001128">
    <property type="entry name" value="Cyt_P450"/>
</dbReference>
<dbReference type="FunFam" id="1.10.630.10:FF:000042">
    <property type="entry name" value="Cytochrome P450"/>
    <property type="match status" value="1"/>
</dbReference>
<comment type="cofactor">
    <cofactor evidence="1 13">
        <name>heme</name>
        <dbReference type="ChEBI" id="CHEBI:30413"/>
    </cofactor>
</comment>
<dbReference type="CDD" id="cd11056">
    <property type="entry name" value="CYP6-like"/>
    <property type="match status" value="1"/>
</dbReference>
<dbReference type="PANTHER" id="PTHR24292">
    <property type="entry name" value="CYTOCHROME P450"/>
    <property type="match status" value="1"/>
</dbReference>
<evidence type="ECO:0008006" key="17">
    <source>
        <dbReference type="Google" id="ProtNLM"/>
    </source>
</evidence>
<comment type="subcellular location">
    <subcellularLocation>
        <location evidence="3">Endoplasmic reticulum membrane</location>
        <topology evidence="3">Peripheral membrane protein</topology>
    </subcellularLocation>
    <subcellularLocation>
        <location evidence="2">Microsome membrane</location>
        <topology evidence="2">Peripheral membrane protein</topology>
    </subcellularLocation>
</comment>
<dbReference type="Gene3D" id="1.10.630.10">
    <property type="entry name" value="Cytochrome P450"/>
    <property type="match status" value="1"/>
</dbReference>
<keyword evidence="11 14" id="KW-0503">Monooxygenase</keyword>
<dbReference type="PANTHER" id="PTHR24292:SF54">
    <property type="entry name" value="CYP9F3-RELATED"/>
    <property type="match status" value="1"/>
</dbReference>
<dbReference type="InterPro" id="IPR050476">
    <property type="entry name" value="Insect_CytP450_Detox"/>
</dbReference>
<keyword evidence="5 13" id="KW-0349">Heme</keyword>
<evidence type="ECO:0000256" key="12">
    <source>
        <dbReference type="ARBA" id="ARBA00023136"/>
    </source>
</evidence>
<evidence type="ECO:0000256" key="11">
    <source>
        <dbReference type="ARBA" id="ARBA00023033"/>
    </source>
</evidence>
<evidence type="ECO:0000256" key="1">
    <source>
        <dbReference type="ARBA" id="ARBA00001971"/>
    </source>
</evidence>
<dbReference type="EMBL" id="VTPC01000959">
    <property type="protein sequence ID" value="KAF2903662.1"/>
    <property type="molecule type" value="Genomic_DNA"/>
</dbReference>
<dbReference type="InterPro" id="IPR002402">
    <property type="entry name" value="Cyt_P450_E_grp-II"/>
</dbReference>
<evidence type="ECO:0000256" key="10">
    <source>
        <dbReference type="ARBA" id="ARBA00023004"/>
    </source>
</evidence>
<dbReference type="PROSITE" id="PS00086">
    <property type="entry name" value="CYTOCHROME_P450"/>
    <property type="match status" value="1"/>
</dbReference>
<comment type="similarity">
    <text evidence="4 14">Belongs to the cytochrome P450 family.</text>
</comment>
<evidence type="ECO:0000256" key="3">
    <source>
        <dbReference type="ARBA" id="ARBA00004406"/>
    </source>
</evidence>
<keyword evidence="10 13" id="KW-0408">Iron</keyword>
<keyword evidence="9 14" id="KW-0560">Oxidoreductase</keyword>
<dbReference type="PRINTS" id="PR00385">
    <property type="entry name" value="P450"/>
</dbReference>
<evidence type="ECO:0000256" key="4">
    <source>
        <dbReference type="ARBA" id="ARBA00010617"/>
    </source>
</evidence>